<dbReference type="EC" id="3.7.1.3" evidence="4"/>
<protein>
    <recommendedName>
        <fullName evidence="4">Kynureninase</fullName>
        <ecNumber evidence="4">3.7.1.3</ecNumber>
    </recommendedName>
</protein>
<comment type="similarity">
    <text evidence="4">Belongs to the kynureninase family.</text>
</comment>
<dbReference type="PANTHER" id="PTHR14084">
    <property type="entry name" value="KYNURENINASE"/>
    <property type="match status" value="1"/>
</dbReference>
<dbReference type="PANTHER" id="PTHR14084:SF0">
    <property type="entry name" value="KYNURENINASE"/>
    <property type="match status" value="1"/>
</dbReference>
<dbReference type="PIRSF" id="PIRSF038800">
    <property type="entry name" value="KYNU"/>
    <property type="match status" value="1"/>
</dbReference>
<comment type="catalytic activity">
    <reaction evidence="4">
        <text>3-hydroxy-L-kynurenine + H2O = 3-hydroxyanthranilate + L-alanine + H(+)</text>
        <dbReference type="Rhea" id="RHEA:25143"/>
        <dbReference type="ChEBI" id="CHEBI:15377"/>
        <dbReference type="ChEBI" id="CHEBI:15378"/>
        <dbReference type="ChEBI" id="CHEBI:36559"/>
        <dbReference type="ChEBI" id="CHEBI:57972"/>
        <dbReference type="ChEBI" id="CHEBI:58125"/>
        <dbReference type="EC" id="3.7.1.3"/>
    </reaction>
</comment>
<dbReference type="Pfam" id="PF00266">
    <property type="entry name" value="Aminotran_5"/>
    <property type="match status" value="1"/>
</dbReference>
<comment type="function">
    <text evidence="4">Catalyzes the cleavage of L-kynurenine (L-Kyn) and L-3-hydroxykynurenine (L-3OHKyn) into anthranilic acid (AA) and 3-hydroxyanthranilic acid (3-OHAA), respectively.</text>
</comment>
<reference evidence="6 7" key="1">
    <citation type="submission" date="2023-02" db="EMBL/GenBank/DDBJ databases">
        <title>Evolution of Hrp T3SS in non-pathogenic Pseudomonas fluorescens.</title>
        <authorList>
            <person name="Liao K."/>
            <person name="Wei H."/>
            <person name="Gu Y."/>
        </authorList>
    </citation>
    <scope>NUCLEOTIDE SEQUENCE [LARGE SCALE GENOMIC DNA]</scope>
    <source>
        <strain evidence="6 7">FP205</strain>
    </source>
</reference>
<evidence type="ECO:0000313" key="6">
    <source>
        <dbReference type="EMBL" id="WLH13104.1"/>
    </source>
</evidence>
<evidence type="ECO:0000256" key="4">
    <source>
        <dbReference type="PIRNR" id="PIRNR038800"/>
    </source>
</evidence>
<comment type="pathway">
    <text evidence="4">Amino-acid degradation; L-kynurenine degradation; L-alanine and anthranilate from L-kynurenine: step 1/1.</text>
</comment>
<dbReference type="GO" id="GO:0008483">
    <property type="term" value="F:transaminase activity"/>
    <property type="evidence" value="ECO:0007669"/>
    <property type="project" value="UniProtKB-KW"/>
</dbReference>
<feature type="domain" description="Aminotransferase class V" evidence="5">
    <location>
        <begin position="70"/>
        <end position="353"/>
    </location>
</feature>
<evidence type="ECO:0000259" key="5">
    <source>
        <dbReference type="Pfam" id="PF00266"/>
    </source>
</evidence>
<evidence type="ECO:0000313" key="7">
    <source>
        <dbReference type="Proteomes" id="UP001230339"/>
    </source>
</evidence>
<dbReference type="InterPro" id="IPR015421">
    <property type="entry name" value="PyrdxlP-dep_Trfase_major"/>
</dbReference>
<keyword evidence="2 4" id="KW-0378">Hydrolase</keyword>
<dbReference type="Proteomes" id="UP001230339">
    <property type="component" value="Chromosome"/>
</dbReference>
<dbReference type="InterPro" id="IPR015422">
    <property type="entry name" value="PyrdxlP-dep_Trfase_small"/>
</dbReference>
<sequence>MGNEDMYRATEKAYRREKFVMPKGLTYLAGNSLGPAIASIADRLVHTSNDQWGQHLAGAWKKNGWLSAPENIGDKISVLLGADQGTTLVCDSTSINLFKLLNAALAVNPQRKVILTDNSNFSTDLYVAKSVGLIHHDVEVRIVPRSSIVDTLDRSIAVLMLSHVDYRSGQAYDMALFNEKARSLGTLTLWDVSHSVGIMALDFNSSGVDMAVGCGYKYLNGGPGAPAFVYVKTDLQNRLSNPIQGWLGHAAPFVFSDDYVPASGIKRLQVGTPTTFSLVALEEGVDLLLEAGIQLVEHDSRELFDTFMAALELHVRKGRVNLLHDVQRSNVSGHIGFKVKDAEALHHSLMAENIVTEYRYPDLLRIAFNPLYTSLDDLQQTAEILNYLLSRH</sequence>
<dbReference type="Gene3D" id="3.40.640.10">
    <property type="entry name" value="Type I PLP-dependent aspartate aminotransferase-like (Major domain)"/>
    <property type="match status" value="1"/>
</dbReference>
<comment type="cofactor">
    <cofactor evidence="4">
        <name>pyridoxal 5'-phosphate</name>
        <dbReference type="ChEBI" id="CHEBI:597326"/>
    </cofactor>
</comment>
<proteinExistence type="inferred from homology"/>
<comment type="subunit">
    <text evidence="4">Homodimer.</text>
</comment>
<evidence type="ECO:0000256" key="2">
    <source>
        <dbReference type="ARBA" id="ARBA00022801"/>
    </source>
</evidence>
<dbReference type="InterPro" id="IPR000192">
    <property type="entry name" value="Aminotrans_V_dom"/>
</dbReference>
<keyword evidence="7" id="KW-1185">Reference proteome</keyword>
<dbReference type="EMBL" id="CP117449">
    <property type="protein sequence ID" value="WLH13104.1"/>
    <property type="molecule type" value="Genomic_DNA"/>
</dbReference>
<accession>A0ABY9GC69</accession>
<evidence type="ECO:0000256" key="3">
    <source>
        <dbReference type="ARBA" id="ARBA00022898"/>
    </source>
</evidence>
<dbReference type="InterPro" id="IPR015424">
    <property type="entry name" value="PyrdxlP-dep_Trfase"/>
</dbReference>
<keyword evidence="1 4" id="KW-0662">Pyridine nucleotide biosynthesis</keyword>
<name>A0ABY9GC69_9PSED</name>
<dbReference type="SUPFAM" id="SSF53383">
    <property type="entry name" value="PLP-dependent transferases"/>
    <property type="match status" value="1"/>
</dbReference>
<organism evidence="6 7">
    <name type="scientific">Pseudomonas hefeiensis</name>
    <dbReference type="NCBI Taxonomy" id="2738125"/>
    <lineage>
        <taxon>Bacteria</taxon>
        <taxon>Pseudomonadati</taxon>
        <taxon>Pseudomonadota</taxon>
        <taxon>Gammaproteobacteria</taxon>
        <taxon>Pseudomonadales</taxon>
        <taxon>Pseudomonadaceae</taxon>
        <taxon>Pseudomonas</taxon>
    </lineage>
</organism>
<evidence type="ECO:0000256" key="1">
    <source>
        <dbReference type="ARBA" id="ARBA00022642"/>
    </source>
</evidence>
<keyword evidence="3 4" id="KW-0663">Pyridoxal phosphate</keyword>
<comment type="pathway">
    <text evidence="4">Cofactor biosynthesis; NAD(+) biosynthesis; quinolinate from L-kynurenine: step 2/3.</text>
</comment>
<dbReference type="Gene3D" id="3.90.1150.10">
    <property type="entry name" value="Aspartate Aminotransferase, domain 1"/>
    <property type="match status" value="1"/>
</dbReference>
<dbReference type="InterPro" id="IPR010111">
    <property type="entry name" value="Kynureninase"/>
</dbReference>
<keyword evidence="6" id="KW-0808">Transferase</keyword>
<keyword evidence="6" id="KW-0032">Aminotransferase</keyword>
<comment type="catalytic activity">
    <reaction evidence="4">
        <text>L-kynurenine + H2O = anthranilate + L-alanine + H(+)</text>
        <dbReference type="Rhea" id="RHEA:16813"/>
        <dbReference type="ChEBI" id="CHEBI:15377"/>
        <dbReference type="ChEBI" id="CHEBI:15378"/>
        <dbReference type="ChEBI" id="CHEBI:16567"/>
        <dbReference type="ChEBI" id="CHEBI:57959"/>
        <dbReference type="ChEBI" id="CHEBI:57972"/>
        <dbReference type="EC" id="3.7.1.3"/>
    </reaction>
</comment>
<dbReference type="RefSeq" id="WP_305387435.1">
    <property type="nucleotide sequence ID" value="NZ_CP117426.1"/>
</dbReference>
<gene>
    <name evidence="6" type="ORF">PSH57_01705</name>
</gene>